<accession>A0A4R1KGX9</accession>
<dbReference type="UniPathway" id="UPA00253">
    <property type="reaction ID" value="UER00332"/>
</dbReference>
<comment type="pathway">
    <text evidence="2 11">Cofactor biosynthesis; NAD(+) biosynthesis; deamido-NAD(+) from nicotinate D-ribonucleotide: step 1/1.</text>
</comment>
<evidence type="ECO:0000256" key="4">
    <source>
        <dbReference type="ARBA" id="ARBA00022642"/>
    </source>
</evidence>
<gene>
    <name evidence="11" type="primary">nadD</name>
    <name evidence="13" type="ORF">C8D98_1139</name>
</gene>
<dbReference type="InterPro" id="IPR005248">
    <property type="entry name" value="NadD/NMNAT"/>
</dbReference>
<evidence type="ECO:0000256" key="10">
    <source>
        <dbReference type="ARBA" id="ARBA00048721"/>
    </source>
</evidence>
<evidence type="ECO:0000256" key="2">
    <source>
        <dbReference type="ARBA" id="ARBA00005019"/>
    </source>
</evidence>
<name>A0A4R1KGX9_9BACT</name>
<evidence type="ECO:0000256" key="7">
    <source>
        <dbReference type="ARBA" id="ARBA00022741"/>
    </source>
</evidence>
<dbReference type="NCBIfam" id="TIGR00482">
    <property type="entry name" value="nicotinate (nicotinamide) nucleotide adenylyltransferase"/>
    <property type="match status" value="1"/>
</dbReference>
<dbReference type="GO" id="GO:0005524">
    <property type="term" value="F:ATP binding"/>
    <property type="evidence" value="ECO:0007669"/>
    <property type="project" value="UniProtKB-KW"/>
</dbReference>
<dbReference type="InterPro" id="IPR004821">
    <property type="entry name" value="Cyt_trans-like"/>
</dbReference>
<dbReference type="SUPFAM" id="SSF52374">
    <property type="entry name" value="Nucleotidylyl transferase"/>
    <property type="match status" value="1"/>
</dbReference>
<dbReference type="EC" id="2.7.7.18" evidence="11"/>
<dbReference type="Proteomes" id="UP000294614">
    <property type="component" value="Unassembled WGS sequence"/>
</dbReference>
<comment type="function">
    <text evidence="1 11">Catalyzes the reversible adenylation of nicotinate mononucleotide (NaMN) to nicotinic acid adenine dinucleotide (NaAD).</text>
</comment>
<feature type="domain" description="Cytidyltransferase-like" evidence="12">
    <location>
        <begin position="5"/>
        <end position="183"/>
    </location>
</feature>
<dbReference type="NCBIfam" id="NF000840">
    <property type="entry name" value="PRK00071.1-3"/>
    <property type="match status" value="1"/>
</dbReference>
<evidence type="ECO:0000256" key="1">
    <source>
        <dbReference type="ARBA" id="ARBA00002324"/>
    </source>
</evidence>
<keyword evidence="14" id="KW-1185">Reference proteome</keyword>
<dbReference type="Pfam" id="PF01467">
    <property type="entry name" value="CTP_transf_like"/>
    <property type="match status" value="1"/>
</dbReference>
<keyword evidence="8 11" id="KW-0067">ATP-binding</keyword>
<keyword evidence="9 11" id="KW-0520">NAD</keyword>
<evidence type="ECO:0000256" key="6">
    <source>
        <dbReference type="ARBA" id="ARBA00022695"/>
    </source>
</evidence>
<dbReference type="EMBL" id="SMGG01000003">
    <property type="protein sequence ID" value="TCK62609.1"/>
    <property type="molecule type" value="Genomic_DNA"/>
</dbReference>
<keyword evidence="6 11" id="KW-0548">Nucleotidyltransferase</keyword>
<evidence type="ECO:0000313" key="13">
    <source>
        <dbReference type="EMBL" id="TCK62609.1"/>
    </source>
</evidence>
<evidence type="ECO:0000259" key="12">
    <source>
        <dbReference type="Pfam" id="PF01467"/>
    </source>
</evidence>
<dbReference type="GO" id="GO:0009435">
    <property type="term" value="P:NAD+ biosynthetic process"/>
    <property type="evidence" value="ECO:0007669"/>
    <property type="project" value="UniProtKB-UniRule"/>
</dbReference>
<dbReference type="Gene3D" id="3.40.50.620">
    <property type="entry name" value="HUPs"/>
    <property type="match status" value="1"/>
</dbReference>
<protein>
    <recommendedName>
        <fullName evidence="11">Probable nicotinate-nucleotide adenylyltransferase</fullName>
        <ecNumber evidence="11">2.7.7.18</ecNumber>
    </recommendedName>
    <alternativeName>
        <fullName evidence="11">Deamido-NAD(+) diphosphorylase</fullName>
    </alternativeName>
    <alternativeName>
        <fullName evidence="11">Deamido-NAD(+) pyrophosphorylase</fullName>
    </alternativeName>
    <alternativeName>
        <fullName evidence="11">Nicotinate mononucleotide adenylyltransferase</fullName>
        <shortName evidence="11">NaMN adenylyltransferase</shortName>
    </alternativeName>
</protein>
<comment type="similarity">
    <text evidence="3 11">Belongs to the NadD family.</text>
</comment>
<dbReference type="PANTHER" id="PTHR39321:SF3">
    <property type="entry name" value="PHOSPHOPANTETHEINE ADENYLYLTRANSFERASE"/>
    <property type="match status" value="1"/>
</dbReference>
<proteinExistence type="inferred from homology"/>
<sequence>MKIGLFGGTFNPIHIGHLALAENVTDSFSLDRMIFVPSKVPPHKTDGVIEPELRLKMVQLVAAGLGDRFIVSDFEIHEEGVSYTLKTLQHFRDAYCDDAIFFACGTDIFASIGSWYEYEALFDYVNFIVVSRSTMSFEELLKTIPPKLLERVVQADEYNNEISGRIILYRMPEVDISSTEIRSILEESYRRANLPDGVYEYIAENRLYRGNE</sequence>
<dbReference type="HAMAP" id="MF_00244">
    <property type="entry name" value="NaMN_adenylyltr"/>
    <property type="match status" value="1"/>
</dbReference>
<keyword evidence="5 11" id="KW-0808">Transferase</keyword>
<keyword evidence="4 11" id="KW-0662">Pyridine nucleotide biosynthesis</keyword>
<dbReference type="NCBIfam" id="TIGR00125">
    <property type="entry name" value="cyt_tran_rel"/>
    <property type="match status" value="1"/>
</dbReference>
<evidence type="ECO:0000256" key="9">
    <source>
        <dbReference type="ARBA" id="ARBA00023027"/>
    </source>
</evidence>
<dbReference type="RefSeq" id="WP_243640912.1">
    <property type="nucleotide sequence ID" value="NZ_JAJUHT010000013.1"/>
</dbReference>
<evidence type="ECO:0000256" key="5">
    <source>
        <dbReference type="ARBA" id="ARBA00022679"/>
    </source>
</evidence>
<evidence type="ECO:0000256" key="8">
    <source>
        <dbReference type="ARBA" id="ARBA00022840"/>
    </source>
</evidence>
<comment type="catalytic activity">
    <reaction evidence="10 11">
        <text>nicotinate beta-D-ribonucleotide + ATP + H(+) = deamido-NAD(+) + diphosphate</text>
        <dbReference type="Rhea" id="RHEA:22860"/>
        <dbReference type="ChEBI" id="CHEBI:15378"/>
        <dbReference type="ChEBI" id="CHEBI:30616"/>
        <dbReference type="ChEBI" id="CHEBI:33019"/>
        <dbReference type="ChEBI" id="CHEBI:57502"/>
        <dbReference type="ChEBI" id="CHEBI:58437"/>
        <dbReference type="EC" id="2.7.7.18"/>
    </reaction>
</comment>
<dbReference type="GO" id="GO:0004515">
    <property type="term" value="F:nicotinate-nucleotide adenylyltransferase activity"/>
    <property type="evidence" value="ECO:0007669"/>
    <property type="project" value="UniProtKB-UniRule"/>
</dbReference>
<evidence type="ECO:0000313" key="14">
    <source>
        <dbReference type="Proteomes" id="UP000294614"/>
    </source>
</evidence>
<keyword evidence="7 11" id="KW-0547">Nucleotide-binding</keyword>
<dbReference type="CDD" id="cd02165">
    <property type="entry name" value="NMNAT"/>
    <property type="match status" value="1"/>
</dbReference>
<comment type="caution">
    <text evidence="13">The sequence shown here is derived from an EMBL/GenBank/DDBJ whole genome shotgun (WGS) entry which is preliminary data.</text>
</comment>
<dbReference type="AlphaFoldDB" id="A0A4R1KGX9"/>
<reference evidence="13 14" key="1">
    <citation type="submission" date="2019-03" db="EMBL/GenBank/DDBJ databases">
        <title>Genomic Encyclopedia of Type Strains, Phase IV (KMG-IV): sequencing the most valuable type-strain genomes for metagenomic binning, comparative biology and taxonomic classification.</title>
        <authorList>
            <person name="Goeker M."/>
        </authorList>
    </citation>
    <scope>NUCLEOTIDE SEQUENCE [LARGE SCALE GENOMIC DNA]</scope>
    <source>
        <strain evidence="13 14">DSM 24984</strain>
    </source>
</reference>
<evidence type="ECO:0000256" key="11">
    <source>
        <dbReference type="HAMAP-Rule" id="MF_00244"/>
    </source>
</evidence>
<organism evidence="13 14">
    <name type="scientific">Seleniivibrio woodruffii</name>
    <dbReference type="NCBI Taxonomy" id="1078050"/>
    <lineage>
        <taxon>Bacteria</taxon>
        <taxon>Pseudomonadati</taxon>
        <taxon>Deferribacterota</taxon>
        <taxon>Deferribacteres</taxon>
        <taxon>Deferribacterales</taxon>
        <taxon>Geovibrionaceae</taxon>
        <taxon>Seleniivibrio</taxon>
    </lineage>
</organism>
<evidence type="ECO:0000256" key="3">
    <source>
        <dbReference type="ARBA" id="ARBA00009014"/>
    </source>
</evidence>
<dbReference type="PANTHER" id="PTHR39321">
    <property type="entry name" value="NICOTINATE-NUCLEOTIDE ADENYLYLTRANSFERASE-RELATED"/>
    <property type="match status" value="1"/>
</dbReference>
<dbReference type="InterPro" id="IPR014729">
    <property type="entry name" value="Rossmann-like_a/b/a_fold"/>
</dbReference>